<dbReference type="OrthoDB" id="5818441at2759"/>
<dbReference type="PANTHER" id="PTHR37441:SF2">
    <property type="entry name" value="G-PROTEIN COUPLED RECEPTOR B0244.10-RELATED"/>
    <property type="match status" value="1"/>
</dbReference>
<dbReference type="EMBL" id="GL379805">
    <property type="protein sequence ID" value="EGT39776.1"/>
    <property type="molecule type" value="Genomic_DNA"/>
</dbReference>
<keyword evidence="2" id="KW-1003">Cell membrane</keyword>
<dbReference type="GO" id="GO:0004930">
    <property type="term" value="F:G protein-coupled receptor activity"/>
    <property type="evidence" value="ECO:0007669"/>
    <property type="project" value="UniProtKB-KW"/>
</dbReference>
<keyword evidence="8" id="KW-0807">Transducer</keyword>
<feature type="transmembrane region" description="Helical" evidence="9">
    <location>
        <begin position="48"/>
        <end position="70"/>
    </location>
</feature>
<dbReference type="HOGENOM" id="CLU_1807893_0_0_1"/>
<evidence type="ECO:0000256" key="9">
    <source>
        <dbReference type="SAM" id="Phobius"/>
    </source>
</evidence>
<dbReference type="GO" id="GO:0005886">
    <property type="term" value="C:plasma membrane"/>
    <property type="evidence" value="ECO:0007669"/>
    <property type="project" value="UniProtKB-SubCell"/>
</dbReference>
<organism evidence="11">
    <name type="scientific">Caenorhabditis brenneri</name>
    <name type="common">Nematode worm</name>
    <dbReference type="NCBI Taxonomy" id="135651"/>
    <lineage>
        <taxon>Eukaryota</taxon>
        <taxon>Metazoa</taxon>
        <taxon>Ecdysozoa</taxon>
        <taxon>Nematoda</taxon>
        <taxon>Chromadorea</taxon>
        <taxon>Rhabditida</taxon>
        <taxon>Rhabditina</taxon>
        <taxon>Rhabditomorpha</taxon>
        <taxon>Rhabditoidea</taxon>
        <taxon>Rhabditidae</taxon>
        <taxon>Peloderinae</taxon>
        <taxon>Caenorhabditis</taxon>
    </lineage>
</organism>
<evidence type="ECO:0000256" key="6">
    <source>
        <dbReference type="ARBA" id="ARBA00023136"/>
    </source>
</evidence>
<keyword evidence="4 9" id="KW-1133">Transmembrane helix</keyword>
<dbReference type="InParanoid" id="G0MPE8"/>
<keyword evidence="6 9" id="KW-0472">Membrane</keyword>
<gene>
    <name evidence="10" type="ORF">CAEBREN_32613</name>
</gene>
<dbReference type="eggNOG" id="ENOG502TH3J">
    <property type="taxonomic scope" value="Eukaryota"/>
</dbReference>
<accession>G0MPE8</accession>
<evidence type="ECO:0000256" key="7">
    <source>
        <dbReference type="ARBA" id="ARBA00023170"/>
    </source>
</evidence>
<keyword evidence="7" id="KW-0675">Receptor</keyword>
<keyword evidence="11" id="KW-1185">Reference proteome</keyword>
<evidence type="ECO:0000256" key="1">
    <source>
        <dbReference type="ARBA" id="ARBA00004651"/>
    </source>
</evidence>
<dbReference type="Proteomes" id="UP000008068">
    <property type="component" value="Unassembled WGS sequence"/>
</dbReference>
<evidence type="ECO:0000256" key="5">
    <source>
        <dbReference type="ARBA" id="ARBA00023040"/>
    </source>
</evidence>
<dbReference type="PANTHER" id="PTHR37441">
    <property type="entry name" value="PROTEIN CBG16518"/>
    <property type="match status" value="1"/>
</dbReference>
<dbReference type="AlphaFoldDB" id="G0MPE8"/>
<evidence type="ECO:0000256" key="2">
    <source>
        <dbReference type="ARBA" id="ARBA00022475"/>
    </source>
</evidence>
<evidence type="ECO:0000256" key="3">
    <source>
        <dbReference type="ARBA" id="ARBA00022692"/>
    </source>
</evidence>
<sequence>MTTGDLFSNCSDHYLIESYFINCTNTTRPCELIHDFALVARLLTILDFYVSSVLFLFAGVINVYFLWICLPMYWKINSETKKRYVFVINRCIASISAAITLLILRCVLYVYFPPETSSYYLYAVVIISNDIAFYSLQGEFSSF</sequence>
<keyword evidence="5" id="KW-0297">G-protein coupled receptor</keyword>
<protein>
    <recommendedName>
        <fullName evidence="12">7TM GPCR serpentine receptor class x (Srx) domain-containing protein</fullName>
    </recommendedName>
</protein>
<feature type="transmembrane region" description="Helical" evidence="9">
    <location>
        <begin position="91"/>
        <end position="112"/>
    </location>
</feature>
<proteinExistence type="predicted"/>
<comment type="subcellular location">
    <subcellularLocation>
        <location evidence="1">Cell membrane</location>
        <topology evidence="1">Multi-pass membrane protein</topology>
    </subcellularLocation>
</comment>
<keyword evidence="3 9" id="KW-0812">Transmembrane</keyword>
<evidence type="ECO:0000313" key="10">
    <source>
        <dbReference type="EMBL" id="EGT39776.1"/>
    </source>
</evidence>
<name>G0MPE8_CAEBE</name>
<evidence type="ECO:0000256" key="8">
    <source>
        <dbReference type="ARBA" id="ARBA00023224"/>
    </source>
</evidence>
<dbReference type="InterPro" id="IPR040435">
    <property type="entry name" value="Put_GPCR_Chromadorea"/>
</dbReference>
<evidence type="ECO:0000313" key="11">
    <source>
        <dbReference type="Proteomes" id="UP000008068"/>
    </source>
</evidence>
<evidence type="ECO:0000256" key="4">
    <source>
        <dbReference type="ARBA" id="ARBA00022989"/>
    </source>
</evidence>
<reference evidence="11" key="1">
    <citation type="submission" date="2011-07" db="EMBL/GenBank/DDBJ databases">
        <authorList>
            <consortium name="Caenorhabditis brenneri Sequencing and Analysis Consortium"/>
            <person name="Wilson R.K."/>
        </authorList>
    </citation>
    <scope>NUCLEOTIDE SEQUENCE [LARGE SCALE GENOMIC DNA]</scope>
    <source>
        <strain evidence="11">PB2801</strain>
    </source>
</reference>
<evidence type="ECO:0008006" key="12">
    <source>
        <dbReference type="Google" id="ProtNLM"/>
    </source>
</evidence>